<sequence length="102" mass="10587">MRQCGFTLIEMIAVMVIMATLAVVALGSFNPNDYALSAARDELVGALRYAQSMSLSHTGATHYEVTLTTTGYGVTQGGVAIAHPVTGAGAYNSSWSNVTLGS</sequence>
<dbReference type="InterPro" id="IPR045584">
    <property type="entry name" value="Pilin-like"/>
</dbReference>
<dbReference type="AlphaFoldDB" id="A0A3B1B4D4"/>
<gene>
    <name evidence="2" type="ORF">MNBD_GAMMA20-1324</name>
</gene>
<keyword evidence="1" id="KW-1133">Transmembrane helix</keyword>
<name>A0A3B1B4D4_9ZZZZ</name>
<dbReference type="Pfam" id="PF07963">
    <property type="entry name" value="N_methyl"/>
    <property type="match status" value="1"/>
</dbReference>
<organism evidence="2">
    <name type="scientific">hydrothermal vent metagenome</name>
    <dbReference type="NCBI Taxonomy" id="652676"/>
    <lineage>
        <taxon>unclassified sequences</taxon>
        <taxon>metagenomes</taxon>
        <taxon>ecological metagenomes</taxon>
    </lineage>
</organism>
<dbReference type="NCBIfam" id="TIGR02532">
    <property type="entry name" value="IV_pilin_GFxxxE"/>
    <property type="match status" value="1"/>
</dbReference>
<dbReference type="Gene3D" id="3.30.700.10">
    <property type="entry name" value="Glycoprotein, Type 4 Pilin"/>
    <property type="match status" value="1"/>
</dbReference>
<feature type="non-terminal residue" evidence="2">
    <location>
        <position position="102"/>
    </location>
</feature>
<keyword evidence="1" id="KW-0812">Transmembrane</keyword>
<dbReference type="EMBL" id="UOFU01000409">
    <property type="protein sequence ID" value="VAX05140.1"/>
    <property type="molecule type" value="Genomic_DNA"/>
</dbReference>
<reference evidence="2" key="1">
    <citation type="submission" date="2018-06" db="EMBL/GenBank/DDBJ databases">
        <authorList>
            <person name="Zhirakovskaya E."/>
        </authorList>
    </citation>
    <scope>NUCLEOTIDE SEQUENCE</scope>
</reference>
<proteinExistence type="predicted"/>
<feature type="transmembrane region" description="Helical" evidence="1">
    <location>
        <begin position="7"/>
        <end position="29"/>
    </location>
</feature>
<protein>
    <recommendedName>
        <fullName evidence="3">General secretion pathway GspH domain-containing protein</fullName>
    </recommendedName>
</protein>
<evidence type="ECO:0000256" key="1">
    <source>
        <dbReference type="SAM" id="Phobius"/>
    </source>
</evidence>
<evidence type="ECO:0000313" key="2">
    <source>
        <dbReference type="EMBL" id="VAX05140.1"/>
    </source>
</evidence>
<dbReference type="InterPro" id="IPR012902">
    <property type="entry name" value="N_methyl_site"/>
</dbReference>
<keyword evidence="1" id="KW-0472">Membrane</keyword>
<evidence type="ECO:0008006" key="3">
    <source>
        <dbReference type="Google" id="ProtNLM"/>
    </source>
</evidence>
<dbReference type="SUPFAM" id="SSF54523">
    <property type="entry name" value="Pili subunits"/>
    <property type="match status" value="1"/>
</dbReference>
<accession>A0A3B1B4D4</accession>